<dbReference type="GeneID" id="8243799"/>
<dbReference type="Proteomes" id="UP000002009">
    <property type="component" value="Chromosome 5"/>
</dbReference>
<dbReference type="EC" id="1.8.4.11" evidence="2"/>
<feature type="non-terminal residue" evidence="6">
    <location>
        <position position="1"/>
    </location>
</feature>
<dbReference type="OrthoDB" id="77405at2759"/>
<dbReference type="InterPro" id="IPR002569">
    <property type="entry name" value="Met_Sox_Rdtase_MsrA_dom"/>
</dbReference>
<dbReference type="OMA" id="YQSAVWP"/>
<organism evidence="6 7">
    <name type="scientific">Micromonas commoda (strain RCC299 / NOUM17 / CCMP2709)</name>
    <name type="common">Picoplanktonic green alga</name>
    <dbReference type="NCBI Taxonomy" id="296587"/>
    <lineage>
        <taxon>Eukaryota</taxon>
        <taxon>Viridiplantae</taxon>
        <taxon>Chlorophyta</taxon>
        <taxon>Mamiellophyceae</taxon>
        <taxon>Mamiellales</taxon>
        <taxon>Mamiellaceae</taxon>
        <taxon>Micromonas</taxon>
    </lineage>
</organism>
<dbReference type="eggNOG" id="KOG1635">
    <property type="taxonomic scope" value="Eukaryota"/>
</dbReference>
<dbReference type="STRING" id="296587.C1E694"/>
<keyword evidence="7" id="KW-1185">Reference proteome</keyword>
<evidence type="ECO:0000313" key="6">
    <source>
        <dbReference type="EMBL" id="ACO63771.1"/>
    </source>
</evidence>
<dbReference type="PANTHER" id="PTHR43774:SF1">
    <property type="entry name" value="PEPTIDE METHIONINE SULFOXIDE REDUCTASE MSRA 2"/>
    <property type="match status" value="1"/>
</dbReference>
<evidence type="ECO:0000313" key="7">
    <source>
        <dbReference type="Proteomes" id="UP000002009"/>
    </source>
</evidence>
<protein>
    <recommendedName>
        <fullName evidence="2">peptide-methionine (S)-S-oxide reductase</fullName>
        <ecNumber evidence="2">1.8.4.11</ecNumber>
    </recommendedName>
    <alternativeName>
        <fullName evidence="4">Peptide-methionine (S)-S-oxide reductase</fullName>
    </alternativeName>
</protein>
<evidence type="ECO:0000256" key="2">
    <source>
        <dbReference type="ARBA" id="ARBA00012502"/>
    </source>
</evidence>
<proteinExistence type="inferred from homology"/>
<name>C1E694_MICCC</name>
<dbReference type="PANTHER" id="PTHR43774">
    <property type="entry name" value="PEPTIDE METHIONINE SULFOXIDE REDUCTASE"/>
    <property type="match status" value="1"/>
</dbReference>
<dbReference type="InParanoid" id="C1E694"/>
<dbReference type="InterPro" id="IPR036509">
    <property type="entry name" value="Met_Sox_Rdtase_MsrA_sf"/>
</dbReference>
<accession>C1E694</accession>
<gene>
    <name evidence="6" type="ORF">MICPUN_81816</name>
</gene>
<evidence type="ECO:0000259" key="5">
    <source>
        <dbReference type="Pfam" id="PF01625"/>
    </source>
</evidence>
<dbReference type="KEGG" id="mis:MICPUN_81816"/>
<dbReference type="RefSeq" id="XP_002502513.1">
    <property type="nucleotide sequence ID" value="XM_002502467.1"/>
</dbReference>
<comment type="similarity">
    <text evidence="1">Belongs to the MsrA Met sulfoxide reductase family.</text>
</comment>
<evidence type="ECO:0000256" key="3">
    <source>
        <dbReference type="ARBA" id="ARBA00023002"/>
    </source>
</evidence>
<sequence>PEETFSSVPGVVKTRVGYTGGDRADPTYASVCAGDGHTEAVKIDFDPTVVSYAKLLDLFMAQHDPCVPMSAQYQSAVWPQDEAQLGAVMAAIERVEQTRGRTVYTKVEKPKRWYDAEWYHQSYNNKNKARLAAAFGVFVLNNIPHGSFPGQEPLKTVLGGAVFLSLLPQLVSPFDRLLSMLD</sequence>
<feature type="domain" description="Peptide methionine sulphoxide reductase MsrA" evidence="5">
    <location>
        <begin position="2"/>
        <end position="130"/>
    </location>
</feature>
<dbReference type="GO" id="GO:0008113">
    <property type="term" value="F:peptide-methionine (S)-S-oxide reductase activity"/>
    <property type="evidence" value="ECO:0007669"/>
    <property type="project" value="UniProtKB-EC"/>
</dbReference>
<dbReference type="EMBL" id="CP001326">
    <property type="protein sequence ID" value="ACO63771.1"/>
    <property type="molecule type" value="Genomic_DNA"/>
</dbReference>
<keyword evidence="3" id="KW-0560">Oxidoreductase</keyword>
<dbReference type="AlphaFoldDB" id="C1E694"/>
<dbReference type="Pfam" id="PF01625">
    <property type="entry name" value="PMSR"/>
    <property type="match status" value="1"/>
</dbReference>
<evidence type="ECO:0000256" key="4">
    <source>
        <dbReference type="ARBA" id="ARBA00030643"/>
    </source>
</evidence>
<reference evidence="6 7" key="1">
    <citation type="journal article" date="2009" name="Science">
        <title>Green evolution and dynamic adaptations revealed by genomes of the marine picoeukaryotes Micromonas.</title>
        <authorList>
            <person name="Worden A.Z."/>
            <person name="Lee J.H."/>
            <person name="Mock T."/>
            <person name="Rouze P."/>
            <person name="Simmons M.P."/>
            <person name="Aerts A.L."/>
            <person name="Allen A.E."/>
            <person name="Cuvelier M.L."/>
            <person name="Derelle E."/>
            <person name="Everett M.V."/>
            <person name="Foulon E."/>
            <person name="Grimwood J."/>
            <person name="Gundlach H."/>
            <person name="Henrissat B."/>
            <person name="Napoli C."/>
            <person name="McDonald S.M."/>
            <person name="Parker M.S."/>
            <person name="Rombauts S."/>
            <person name="Salamov A."/>
            <person name="Von Dassow P."/>
            <person name="Badger J.H."/>
            <person name="Coutinho P.M."/>
            <person name="Demir E."/>
            <person name="Dubchak I."/>
            <person name="Gentemann C."/>
            <person name="Eikrem W."/>
            <person name="Gready J.E."/>
            <person name="John U."/>
            <person name="Lanier W."/>
            <person name="Lindquist E.A."/>
            <person name="Lucas S."/>
            <person name="Mayer K.F."/>
            <person name="Moreau H."/>
            <person name="Not F."/>
            <person name="Otillar R."/>
            <person name="Panaud O."/>
            <person name="Pangilinan J."/>
            <person name="Paulsen I."/>
            <person name="Piegu B."/>
            <person name="Poliakov A."/>
            <person name="Robbens S."/>
            <person name="Schmutz J."/>
            <person name="Toulza E."/>
            <person name="Wyss T."/>
            <person name="Zelensky A."/>
            <person name="Zhou K."/>
            <person name="Armbrust E.V."/>
            <person name="Bhattacharya D."/>
            <person name="Goodenough U.W."/>
            <person name="Van de Peer Y."/>
            <person name="Grigoriev I.V."/>
        </authorList>
    </citation>
    <scope>NUCLEOTIDE SEQUENCE [LARGE SCALE GENOMIC DNA]</scope>
    <source>
        <strain evidence="7">RCC299 / NOUM17</strain>
    </source>
</reference>
<dbReference type="SUPFAM" id="SSF55068">
    <property type="entry name" value="Peptide methionine sulfoxide reductase"/>
    <property type="match status" value="1"/>
</dbReference>
<evidence type="ECO:0000256" key="1">
    <source>
        <dbReference type="ARBA" id="ARBA00005591"/>
    </source>
</evidence>
<dbReference type="Gene3D" id="3.30.1060.10">
    <property type="entry name" value="Peptide methionine sulphoxide reductase MsrA"/>
    <property type="match status" value="1"/>
</dbReference>